<dbReference type="Proteomes" id="UP001162001">
    <property type="component" value="Segment"/>
</dbReference>
<gene>
    <name evidence="1" type="ORF">Fadolivirus_1_1353</name>
</gene>
<proteinExistence type="predicted"/>
<protein>
    <submittedName>
        <fullName evidence="1">Uncharacterized protein</fullName>
    </submittedName>
</protein>
<name>A0A7D3UVH3_9VIRU</name>
<keyword evidence="2" id="KW-1185">Reference proteome</keyword>
<evidence type="ECO:0000313" key="2">
    <source>
        <dbReference type="Proteomes" id="UP001162001"/>
    </source>
</evidence>
<organism evidence="1 2">
    <name type="scientific">Fadolivirus FV1/VV64</name>
    <dbReference type="NCBI Taxonomy" id="3070911"/>
    <lineage>
        <taxon>Viruses</taxon>
        <taxon>Varidnaviria</taxon>
        <taxon>Bamfordvirae</taxon>
        <taxon>Nucleocytoviricota</taxon>
        <taxon>Megaviricetes</taxon>
        <taxon>Imitervirales</taxon>
        <taxon>Mimiviridae</taxon>
        <taxon>Klosneuvirinae</taxon>
        <taxon>Fadolivirus</taxon>
        <taxon>Fadolivirus algeromassiliense</taxon>
    </lineage>
</organism>
<reference evidence="1 2" key="1">
    <citation type="submission" date="2020-04" db="EMBL/GenBank/DDBJ databases">
        <title>Advantages and limits of metagenomic assembly and binning of a giant virus.</title>
        <authorList>
            <person name="Schulz F."/>
            <person name="Andreani J."/>
            <person name="Francis R."/>
            <person name="Boudjemaa H."/>
            <person name="Bou Khalil J.Y."/>
            <person name="Lee J."/>
            <person name="La Scola B."/>
            <person name="Woyke T."/>
        </authorList>
    </citation>
    <scope>NUCLEOTIDE SEQUENCE [LARGE SCALE GENOMIC DNA]</scope>
    <source>
        <strain evidence="1 2">FV1/VV64</strain>
    </source>
</reference>
<evidence type="ECO:0000313" key="1">
    <source>
        <dbReference type="EMBL" id="QKF94811.1"/>
    </source>
</evidence>
<accession>A0A7D3UVH3</accession>
<dbReference type="EMBL" id="MT418680">
    <property type="protein sequence ID" value="QKF94811.1"/>
    <property type="molecule type" value="Genomic_DNA"/>
</dbReference>
<sequence>MTSKGQKPNVRCKCTIIVSGPTITLSGYDSDPDDTIGKYHKTYTKNIATFLPNLDPVNVSDVIDSLKQKIKNTSIDDLLTDAKYSLGKSTHFGTSRWMTWDSPDYSIDLDSVDVLIPMIGWKALDLTQGLDGYDIV</sequence>